<evidence type="ECO:0000256" key="7">
    <source>
        <dbReference type="SAM" id="Phobius"/>
    </source>
</evidence>
<dbReference type="GO" id="GO:0016020">
    <property type="term" value="C:membrane"/>
    <property type="evidence" value="ECO:0007669"/>
    <property type="project" value="UniProtKB-SubCell"/>
</dbReference>
<feature type="transmembrane region" description="Helical" evidence="7">
    <location>
        <begin position="148"/>
        <end position="169"/>
    </location>
</feature>
<dbReference type="NCBIfam" id="NF009525">
    <property type="entry name" value="PRK12887.1"/>
    <property type="match status" value="1"/>
</dbReference>
<feature type="transmembrane region" description="Helical" evidence="7">
    <location>
        <begin position="116"/>
        <end position="136"/>
    </location>
</feature>
<keyword evidence="6 7" id="KW-0472">Membrane</keyword>
<sequence>MNLQLKPAAGGLGLYAGQQSHWRHVSSAGLPVPAPRKQISSHSLVLPSPAQPSLTCLRTDHPGQRHPHFCQPLYAFGAAAGGGGGESKSVRADELGAYQAHMALPALYRFTRPHTMAGTAISVISISLLALQSHGLASVNLQAATTGLLQALTSALLMNVAIVGVNQLFDIDIDKVNKPYLPLASGEMSVQSATNIIVGCALAGLAIGVAANSPPLLATLVVSLMLGIVYSMELPFMRWKRSPVLAAGCILVVRALAVQLGFFYHMQNAIGSTQLIVTPAIVFTVGFMLLFSIVIALFKDVPDAKGDTRAGVRTLTVRLGADRVFWACIWIMTLAYTGAVVYSLTAATSIGAAAASSIGSVAAGGISSIGSFASGATGTASAASSIGSVVAALLASLSLGTQGMVGARTLACVAGHILMAVLLWRKALQVNLESQKEITDCYMFVWKLFYAEYLLIPLLL</sequence>
<comment type="subcellular location">
    <subcellularLocation>
        <location evidence="1">Membrane</location>
        <topology evidence="1">Multi-pass membrane protein</topology>
    </subcellularLocation>
</comment>
<dbReference type="AlphaFoldDB" id="A0A7S3QVS1"/>
<evidence type="ECO:0000256" key="4">
    <source>
        <dbReference type="ARBA" id="ARBA00022692"/>
    </source>
</evidence>
<name>A0A7S3QVS1_DUNTE</name>
<evidence type="ECO:0000256" key="2">
    <source>
        <dbReference type="ARBA" id="ARBA00005985"/>
    </source>
</evidence>
<evidence type="ECO:0000256" key="5">
    <source>
        <dbReference type="ARBA" id="ARBA00022989"/>
    </source>
</evidence>
<dbReference type="GO" id="GO:0004659">
    <property type="term" value="F:prenyltransferase activity"/>
    <property type="evidence" value="ECO:0007669"/>
    <property type="project" value="InterPro"/>
</dbReference>
<proteinExistence type="inferred from homology"/>
<feature type="transmembrane region" description="Helical" evidence="7">
    <location>
        <begin position="276"/>
        <end position="298"/>
    </location>
</feature>
<dbReference type="InterPro" id="IPR000537">
    <property type="entry name" value="UbiA_prenyltransferase"/>
</dbReference>
<evidence type="ECO:0000313" key="8">
    <source>
        <dbReference type="EMBL" id="CAE0493926.1"/>
    </source>
</evidence>
<accession>A0A7S3QVS1</accession>
<protein>
    <recommendedName>
        <fullName evidence="9">Homogentisate phytyltransferase</fullName>
    </recommendedName>
</protein>
<dbReference type="CDD" id="cd13960">
    <property type="entry name" value="PT_UbiA_HPT1"/>
    <property type="match status" value="1"/>
</dbReference>
<keyword evidence="3" id="KW-0808">Transferase</keyword>
<dbReference type="EMBL" id="HBIP01015491">
    <property type="protein sequence ID" value="CAE0493926.1"/>
    <property type="molecule type" value="Transcribed_RNA"/>
</dbReference>
<evidence type="ECO:0000256" key="3">
    <source>
        <dbReference type="ARBA" id="ARBA00022679"/>
    </source>
</evidence>
<feature type="transmembrane region" description="Helical" evidence="7">
    <location>
        <begin position="190"/>
        <end position="210"/>
    </location>
</feature>
<feature type="transmembrane region" description="Helical" evidence="7">
    <location>
        <begin position="350"/>
        <end position="373"/>
    </location>
</feature>
<organism evidence="8">
    <name type="scientific">Dunaliella tertiolecta</name>
    <name type="common">Green alga</name>
    <dbReference type="NCBI Taxonomy" id="3047"/>
    <lineage>
        <taxon>Eukaryota</taxon>
        <taxon>Viridiplantae</taxon>
        <taxon>Chlorophyta</taxon>
        <taxon>core chlorophytes</taxon>
        <taxon>Chlorophyceae</taxon>
        <taxon>CS clade</taxon>
        <taxon>Chlamydomonadales</taxon>
        <taxon>Dunaliellaceae</taxon>
        <taxon>Dunaliella</taxon>
    </lineage>
</organism>
<dbReference type="InterPro" id="IPR044502">
    <property type="entry name" value="AtHST-like"/>
</dbReference>
<dbReference type="Gene3D" id="1.10.357.140">
    <property type="entry name" value="UbiA prenyltransferase"/>
    <property type="match status" value="1"/>
</dbReference>
<dbReference type="PANTHER" id="PTHR43009:SF7">
    <property type="entry name" value="HOMOGENTISATE GERANYLGERANYLTRANSFERASE, CHLOROPLASTIC"/>
    <property type="match status" value="1"/>
</dbReference>
<feature type="transmembrane region" description="Helical" evidence="7">
    <location>
        <begin position="216"/>
        <end position="232"/>
    </location>
</feature>
<feature type="transmembrane region" description="Helical" evidence="7">
    <location>
        <begin position="380"/>
        <end position="399"/>
    </location>
</feature>
<comment type="similarity">
    <text evidence="2">Belongs to the UbiA prenyltransferase family.</text>
</comment>
<gene>
    <name evidence="8" type="ORF">DTER00134_LOCUS8999</name>
</gene>
<reference evidence="8" key="1">
    <citation type="submission" date="2021-01" db="EMBL/GenBank/DDBJ databases">
        <authorList>
            <person name="Corre E."/>
            <person name="Pelletier E."/>
            <person name="Niang G."/>
            <person name="Scheremetjew M."/>
            <person name="Finn R."/>
            <person name="Kale V."/>
            <person name="Holt S."/>
            <person name="Cochrane G."/>
            <person name="Meng A."/>
            <person name="Brown T."/>
            <person name="Cohen L."/>
        </authorList>
    </citation>
    <scope>NUCLEOTIDE SEQUENCE</scope>
    <source>
        <strain evidence="8">CCMP1320</strain>
    </source>
</reference>
<dbReference type="PANTHER" id="PTHR43009">
    <property type="entry name" value="HOMOGENTISATE SOLANESYLTRANSFERASE, CHLOROPLASTIC"/>
    <property type="match status" value="1"/>
</dbReference>
<evidence type="ECO:0000256" key="1">
    <source>
        <dbReference type="ARBA" id="ARBA00004141"/>
    </source>
</evidence>
<feature type="transmembrane region" description="Helical" evidence="7">
    <location>
        <begin position="244"/>
        <end position="264"/>
    </location>
</feature>
<dbReference type="Pfam" id="PF01040">
    <property type="entry name" value="UbiA"/>
    <property type="match status" value="1"/>
</dbReference>
<feature type="transmembrane region" description="Helical" evidence="7">
    <location>
        <begin position="405"/>
        <end position="424"/>
    </location>
</feature>
<keyword evidence="4 7" id="KW-0812">Transmembrane</keyword>
<keyword evidence="5 7" id="KW-1133">Transmembrane helix</keyword>
<evidence type="ECO:0008006" key="9">
    <source>
        <dbReference type="Google" id="ProtNLM"/>
    </source>
</evidence>
<evidence type="ECO:0000256" key="6">
    <source>
        <dbReference type="ARBA" id="ARBA00023136"/>
    </source>
</evidence>
<feature type="transmembrane region" description="Helical" evidence="7">
    <location>
        <begin position="324"/>
        <end position="344"/>
    </location>
</feature>
<dbReference type="InterPro" id="IPR044878">
    <property type="entry name" value="UbiA_sf"/>
</dbReference>